<dbReference type="EMBL" id="QKWW01000098">
    <property type="protein sequence ID" value="PZT52436.1"/>
    <property type="molecule type" value="Genomic_DNA"/>
</dbReference>
<dbReference type="Proteomes" id="UP000249204">
    <property type="component" value="Unassembled WGS sequence"/>
</dbReference>
<protein>
    <submittedName>
        <fullName evidence="2">GNAT family N-acetyltransferase</fullName>
    </submittedName>
</protein>
<dbReference type="AlphaFoldDB" id="A0A2W6P2L6"/>
<accession>A0A2W6P2L6</accession>
<dbReference type="InterPro" id="IPR016181">
    <property type="entry name" value="Acyl_CoA_acyltransferase"/>
</dbReference>
<dbReference type="SUPFAM" id="SSF55729">
    <property type="entry name" value="Acyl-CoA N-acyltransferases (Nat)"/>
    <property type="match status" value="1"/>
</dbReference>
<dbReference type="InterPro" id="IPR000182">
    <property type="entry name" value="GNAT_dom"/>
</dbReference>
<dbReference type="GO" id="GO:0016747">
    <property type="term" value="F:acyltransferase activity, transferring groups other than amino-acyl groups"/>
    <property type="evidence" value="ECO:0007669"/>
    <property type="project" value="InterPro"/>
</dbReference>
<dbReference type="Gene3D" id="3.40.630.30">
    <property type="match status" value="1"/>
</dbReference>
<keyword evidence="2" id="KW-0808">Transferase</keyword>
<feature type="domain" description="N-acetyltransferase" evidence="1">
    <location>
        <begin position="3"/>
        <end position="142"/>
    </location>
</feature>
<dbReference type="Pfam" id="PF00583">
    <property type="entry name" value="Acetyltransf_1"/>
    <property type="match status" value="1"/>
</dbReference>
<proteinExistence type="predicted"/>
<gene>
    <name evidence="2" type="ORF">DN757_27310</name>
</gene>
<organism evidence="2 3">
    <name type="scientific">Paenibacillus silvae</name>
    <dbReference type="NCBI Taxonomy" id="1325358"/>
    <lineage>
        <taxon>Bacteria</taxon>
        <taxon>Bacillati</taxon>
        <taxon>Bacillota</taxon>
        <taxon>Bacilli</taxon>
        <taxon>Bacillales</taxon>
        <taxon>Paenibacillaceae</taxon>
        <taxon>Paenibacillus</taxon>
    </lineage>
</organism>
<evidence type="ECO:0000313" key="2">
    <source>
        <dbReference type="EMBL" id="PZT52436.1"/>
    </source>
</evidence>
<evidence type="ECO:0000313" key="3">
    <source>
        <dbReference type="Proteomes" id="UP000249204"/>
    </source>
</evidence>
<dbReference type="CDD" id="cd04301">
    <property type="entry name" value="NAT_SF"/>
    <property type="match status" value="1"/>
</dbReference>
<dbReference type="PROSITE" id="PS51186">
    <property type="entry name" value="GNAT"/>
    <property type="match status" value="1"/>
</dbReference>
<sequence>MRYFVRSAVAEDISKLCAVRNNEQLFRSYLQQQDNNEVILTIAASEDEDHVILGFGVLKLLGKLVPKLSDLYVKETYRGQGAGSALIRYREELAIQLGFSEIFVSVDPAENPQMIKLISAHGYHAISEPYTKQAVYYNENGTSYEKTYIRIDWKKQLRV</sequence>
<reference evidence="2 3" key="1">
    <citation type="submission" date="2018-06" db="EMBL/GenBank/DDBJ databases">
        <title>Isolation of heavy metals resistant Paenibacillus silvae NC2 from Gold-Copper mine in ZiJin, China.</title>
        <authorList>
            <person name="Xu J."/>
            <person name="Mazhar H.S."/>
            <person name="Rensing C."/>
        </authorList>
    </citation>
    <scope>NUCLEOTIDE SEQUENCE [LARGE SCALE GENOMIC DNA]</scope>
    <source>
        <strain evidence="2 3">NC2</strain>
    </source>
</reference>
<comment type="caution">
    <text evidence="2">The sequence shown here is derived from an EMBL/GenBank/DDBJ whole genome shotgun (WGS) entry which is preliminary data.</text>
</comment>
<dbReference type="RefSeq" id="WP_111273314.1">
    <property type="nucleotide sequence ID" value="NZ_QKWW01000098.1"/>
</dbReference>
<name>A0A2W6P2L6_9BACL</name>
<evidence type="ECO:0000259" key="1">
    <source>
        <dbReference type="PROSITE" id="PS51186"/>
    </source>
</evidence>